<keyword evidence="5 6" id="KW-0472">Membrane</keyword>
<evidence type="ECO:0000313" key="8">
    <source>
        <dbReference type="EMBL" id="HJE50128.1"/>
    </source>
</evidence>
<feature type="transmembrane region" description="Helical" evidence="6">
    <location>
        <begin position="228"/>
        <end position="246"/>
    </location>
</feature>
<gene>
    <name evidence="8" type="ORF">K8V69_08215</name>
</gene>
<reference evidence="8" key="2">
    <citation type="submission" date="2021-09" db="EMBL/GenBank/DDBJ databases">
        <authorList>
            <person name="Gilroy R."/>
        </authorList>
    </citation>
    <scope>NUCLEOTIDE SEQUENCE</scope>
    <source>
        <strain evidence="8">CHK192-2623</strain>
    </source>
</reference>
<evidence type="ECO:0000259" key="7">
    <source>
        <dbReference type="Pfam" id="PF02687"/>
    </source>
</evidence>
<dbReference type="AlphaFoldDB" id="A0A921EKB5"/>
<evidence type="ECO:0000256" key="6">
    <source>
        <dbReference type="SAM" id="Phobius"/>
    </source>
</evidence>
<evidence type="ECO:0000313" key="9">
    <source>
        <dbReference type="Proteomes" id="UP000732527"/>
    </source>
</evidence>
<keyword evidence="2" id="KW-1003">Cell membrane</keyword>
<organism evidence="8 9">
    <name type="scientific">Lactobacillus johnsonii</name>
    <dbReference type="NCBI Taxonomy" id="33959"/>
    <lineage>
        <taxon>Bacteria</taxon>
        <taxon>Bacillati</taxon>
        <taxon>Bacillota</taxon>
        <taxon>Bacilli</taxon>
        <taxon>Lactobacillales</taxon>
        <taxon>Lactobacillaceae</taxon>
        <taxon>Lactobacillus</taxon>
    </lineage>
</organism>
<dbReference type="EMBL" id="DYYQ01000055">
    <property type="protein sequence ID" value="HJE50128.1"/>
    <property type="molecule type" value="Genomic_DNA"/>
</dbReference>
<reference evidence="8" key="1">
    <citation type="journal article" date="2021" name="PeerJ">
        <title>Extensive microbial diversity within the chicken gut microbiome revealed by metagenomics and culture.</title>
        <authorList>
            <person name="Gilroy R."/>
            <person name="Ravi A."/>
            <person name="Getino M."/>
            <person name="Pursley I."/>
            <person name="Horton D.L."/>
            <person name="Alikhan N.F."/>
            <person name="Baker D."/>
            <person name="Gharbi K."/>
            <person name="Hall N."/>
            <person name="Watson M."/>
            <person name="Adriaenssens E.M."/>
            <person name="Foster-Nyarko E."/>
            <person name="Jarju S."/>
            <person name="Secka A."/>
            <person name="Antonio M."/>
            <person name="Oren A."/>
            <person name="Chaudhuri R.R."/>
            <person name="La Ragione R."/>
            <person name="Hildebrand F."/>
            <person name="Pallen M.J."/>
        </authorList>
    </citation>
    <scope>NUCLEOTIDE SEQUENCE</scope>
    <source>
        <strain evidence="8">CHK192-2623</strain>
    </source>
</reference>
<feature type="domain" description="ABC3 transporter permease C-terminal" evidence="7">
    <location>
        <begin position="178"/>
        <end position="291"/>
    </location>
</feature>
<dbReference type="Pfam" id="PF02687">
    <property type="entry name" value="FtsX"/>
    <property type="match status" value="1"/>
</dbReference>
<dbReference type="InterPro" id="IPR038766">
    <property type="entry name" value="Membrane_comp_ABC_pdt"/>
</dbReference>
<comment type="caution">
    <text evidence="8">The sequence shown here is derived from an EMBL/GenBank/DDBJ whole genome shotgun (WGS) entry which is preliminary data.</text>
</comment>
<comment type="subcellular location">
    <subcellularLocation>
        <location evidence="1">Cell membrane</location>
        <topology evidence="1">Multi-pass membrane protein</topology>
    </subcellularLocation>
</comment>
<proteinExistence type="predicted"/>
<dbReference type="PANTHER" id="PTHR30287">
    <property type="entry name" value="MEMBRANE COMPONENT OF PREDICTED ABC SUPERFAMILY METABOLITE UPTAKE TRANSPORTER"/>
    <property type="match status" value="1"/>
</dbReference>
<evidence type="ECO:0000256" key="5">
    <source>
        <dbReference type="ARBA" id="ARBA00023136"/>
    </source>
</evidence>
<evidence type="ECO:0000256" key="3">
    <source>
        <dbReference type="ARBA" id="ARBA00022692"/>
    </source>
</evidence>
<protein>
    <submittedName>
        <fullName evidence="8">ABC transporter permease</fullName>
    </submittedName>
</protein>
<keyword evidence="4 6" id="KW-1133">Transmembrane helix</keyword>
<dbReference type="Proteomes" id="UP000732527">
    <property type="component" value="Unassembled WGS sequence"/>
</dbReference>
<name>A0A921EKB5_LACJH</name>
<evidence type="ECO:0000256" key="4">
    <source>
        <dbReference type="ARBA" id="ARBA00022989"/>
    </source>
</evidence>
<evidence type="ECO:0000256" key="2">
    <source>
        <dbReference type="ARBA" id="ARBA00022475"/>
    </source>
</evidence>
<sequence>MNQKLSSSQVNKHLPVYFENVSKKIAGTNQDISIIVPEKGSEISKYISLRNRSSGQKINLNGRGIVISEKLAKLLNLSIGDELSLVTTNGKKVKLPIGNICEMYMGHYVLMSSGVYRKYFGRKAYSNAQLIELNNKTQINSFASSLMKTGAVSAINLNTNSQQIIDSLIQSIDKVMFLLIGLAALLAVVVIFTLTTTNLEERMREIATLKVLGFYNNETSLYIYRETIILSIFGILIGFLIGNWLHDFIINNLAPLNAIFKPGILFSNYLLSALISLVITGIMAVFVNRKIKEVNMLEALKSID</sequence>
<feature type="transmembrane region" description="Helical" evidence="6">
    <location>
        <begin position="266"/>
        <end position="287"/>
    </location>
</feature>
<accession>A0A921EKB5</accession>
<dbReference type="PANTHER" id="PTHR30287:SF1">
    <property type="entry name" value="INNER MEMBRANE PROTEIN"/>
    <property type="match status" value="1"/>
</dbReference>
<evidence type="ECO:0000256" key="1">
    <source>
        <dbReference type="ARBA" id="ARBA00004651"/>
    </source>
</evidence>
<keyword evidence="3 6" id="KW-0812">Transmembrane</keyword>
<dbReference type="GO" id="GO:0005886">
    <property type="term" value="C:plasma membrane"/>
    <property type="evidence" value="ECO:0007669"/>
    <property type="project" value="UniProtKB-SubCell"/>
</dbReference>
<dbReference type="InterPro" id="IPR003838">
    <property type="entry name" value="ABC3_permease_C"/>
</dbReference>
<feature type="transmembrane region" description="Helical" evidence="6">
    <location>
        <begin position="175"/>
        <end position="194"/>
    </location>
</feature>